<dbReference type="Pfam" id="PF12732">
    <property type="entry name" value="YtxH"/>
    <property type="match status" value="1"/>
</dbReference>
<proteinExistence type="predicted"/>
<dbReference type="RefSeq" id="WP_380652989.1">
    <property type="nucleotide sequence ID" value="NZ_JBHRVQ010000001.1"/>
</dbReference>
<reference evidence="2" key="1">
    <citation type="journal article" date="2019" name="Int. J. Syst. Evol. Microbiol.">
        <title>The Global Catalogue of Microorganisms (GCM) 10K type strain sequencing project: providing services to taxonomists for standard genome sequencing and annotation.</title>
        <authorList>
            <consortium name="The Broad Institute Genomics Platform"/>
            <consortium name="The Broad Institute Genome Sequencing Center for Infectious Disease"/>
            <person name="Wu L."/>
            <person name="Ma J."/>
        </authorList>
    </citation>
    <scope>NUCLEOTIDE SEQUENCE [LARGE SCALE GENOMIC DNA]</scope>
    <source>
        <strain evidence="2">CCM 7756</strain>
    </source>
</reference>
<dbReference type="EMBL" id="JBHRVQ010000001">
    <property type="protein sequence ID" value="MFC3388077.1"/>
    <property type="molecule type" value="Genomic_DNA"/>
</dbReference>
<evidence type="ECO:0000313" key="1">
    <source>
        <dbReference type="EMBL" id="MFC3388077.1"/>
    </source>
</evidence>
<organism evidence="1 2">
    <name type="scientific">Salinicoccus sesuvii</name>
    <dbReference type="NCBI Taxonomy" id="868281"/>
    <lineage>
        <taxon>Bacteria</taxon>
        <taxon>Bacillati</taxon>
        <taxon>Bacillota</taxon>
        <taxon>Bacilli</taxon>
        <taxon>Bacillales</taxon>
        <taxon>Staphylococcaceae</taxon>
        <taxon>Salinicoccus</taxon>
    </lineage>
</organism>
<dbReference type="PANTHER" id="PTHR35792:SF3">
    <property type="entry name" value="IG HYPOTHETICAL 17707"/>
    <property type="match status" value="1"/>
</dbReference>
<name>A0ABV7N4M6_9STAP</name>
<evidence type="ECO:0000313" key="2">
    <source>
        <dbReference type="Proteomes" id="UP001595637"/>
    </source>
</evidence>
<keyword evidence="2" id="KW-1185">Reference proteome</keyword>
<sequence length="118" mass="12931">MKLKNIAIGFLVGVTGGSLIAMLNAPKSGSELQSSLKSSSGNLKTQMDQLKVEANEVKSSFLKTKHESQEVFKTLGDEIKAMISNYQADINPNIERIKGDLENLQNRAEDVQSTFTKN</sequence>
<dbReference type="Proteomes" id="UP001595637">
    <property type="component" value="Unassembled WGS sequence"/>
</dbReference>
<gene>
    <name evidence="1" type="ORF">ACFOEO_05750</name>
</gene>
<protein>
    <submittedName>
        <fullName evidence="1">YtxH domain-containing protein</fullName>
    </submittedName>
</protein>
<comment type="caution">
    <text evidence="1">The sequence shown here is derived from an EMBL/GenBank/DDBJ whole genome shotgun (WGS) entry which is preliminary data.</text>
</comment>
<dbReference type="PANTHER" id="PTHR35792">
    <property type="entry name" value="GENERAL STRESS PROTEIN"/>
    <property type="match status" value="1"/>
</dbReference>
<dbReference type="InterPro" id="IPR024623">
    <property type="entry name" value="YtxH"/>
</dbReference>
<dbReference type="InterPro" id="IPR052928">
    <property type="entry name" value="Desiccation-related_membrane"/>
</dbReference>
<accession>A0ABV7N4M6</accession>